<dbReference type="InterPro" id="IPR001461">
    <property type="entry name" value="Aspartic_peptidase_A1"/>
</dbReference>
<comment type="similarity">
    <text evidence="1">Belongs to the peptidase A1 family.</text>
</comment>
<keyword evidence="3" id="KW-0812">Transmembrane</keyword>
<evidence type="ECO:0000259" key="5">
    <source>
        <dbReference type="PROSITE" id="PS51767"/>
    </source>
</evidence>
<dbReference type="GO" id="GO:0004190">
    <property type="term" value="F:aspartic-type endopeptidase activity"/>
    <property type="evidence" value="ECO:0007669"/>
    <property type="project" value="InterPro"/>
</dbReference>
<dbReference type="EMBL" id="JAPEVA010000044">
    <property type="protein sequence ID" value="KAJ4404320.1"/>
    <property type="molecule type" value="Genomic_DNA"/>
</dbReference>
<dbReference type="SUPFAM" id="SSF50630">
    <property type="entry name" value="Acid proteases"/>
    <property type="match status" value="1"/>
</dbReference>
<feature type="transmembrane region" description="Helical" evidence="3">
    <location>
        <begin position="467"/>
        <end position="491"/>
    </location>
</feature>
<dbReference type="InterPro" id="IPR033121">
    <property type="entry name" value="PEPTIDASE_A1"/>
</dbReference>
<reference evidence="6" key="1">
    <citation type="submission" date="2022-10" db="EMBL/GenBank/DDBJ databases">
        <title>Tapping the CABI collections for fungal endophytes: first genome assemblies for Collariella, Neodidymelliopsis, Ascochyta clinopodiicola, Didymella pomorum, Didymosphaeria variabile, Neocosmospora piperis and Neocucurbitaria cava.</title>
        <authorList>
            <person name="Hill R."/>
        </authorList>
    </citation>
    <scope>NUCLEOTIDE SEQUENCE</scope>
    <source>
        <strain evidence="6">IMI 355091</strain>
    </source>
</reference>
<feature type="chain" id="PRO_5040749489" description="Peptidase A1 domain-containing protein" evidence="4">
    <location>
        <begin position="21"/>
        <end position="707"/>
    </location>
</feature>
<dbReference type="Proteomes" id="UP001140510">
    <property type="component" value="Unassembled WGS sequence"/>
</dbReference>
<dbReference type="Pfam" id="PF00026">
    <property type="entry name" value="Asp"/>
    <property type="match status" value="1"/>
</dbReference>
<dbReference type="InterPro" id="IPR021109">
    <property type="entry name" value="Peptidase_aspartic_dom_sf"/>
</dbReference>
<keyword evidence="7" id="KW-1185">Reference proteome</keyword>
<dbReference type="Gene3D" id="2.40.70.10">
    <property type="entry name" value="Acid Proteases"/>
    <property type="match status" value="2"/>
</dbReference>
<proteinExistence type="inferred from homology"/>
<comment type="caution">
    <text evidence="6">The sequence shown here is derived from an EMBL/GenBank/DDBJ whole genome shotgun (WGS) entry which is preliminary data.</text>
</comment>
<evidence type="ECO:0000256" key="1">
    <source>
        <dbReference type="ARBA" id="ARBA00007447"/>
    </source>
</evidence>
<name>A0A9W8ZDC6_9PLEO</name>
<feature type="compositionally biased region" description="Basic and acidic residues" evidence="2">
    <location>
        <begin position="698"/>
        <end position="707"/>
    </location>
</feature>
<dbReference type="PANTHER" id="PTHR47966">
    <property type="entry name" value="BETA-SITE APP-CLEAVING ENZYME, ISOFORM A-RELATED"/>
    <property type="match status" value="1"/>
</dbReference>
<dbReference type="GO" id="GO:0006508">
    <property type="term" value="P:proteolysis"/>
    <property type="evidence" value="ECO:0007669"/>
    <property type="project" value="InterPro"/>
</dbReference>
<keyword evidence="3" id="KW-0472">Membrane</keyword>
<dbReference type="GO" id="GO:0000324">
    <property type="term" value="C:fungal-type vacuole"/>
    <property type="evidence" value="ECO:0007669"/>
    <property type="project" value="TreeGrafter"/>
</dbReference>
<dbReference type="AlphaFoldDB" id="A0A9W8ZDC6"/>
<accession>A0A9W8ZDC6</accession>
<protein>
    <recommendedName>
        <fullName evidence="5">Peptidase A1 domain-containing protein</fullName>
    </recommendedName>
</protein>
<dbReference type="PROSITE" id="PS51767">
    <property type="entry name" value="PEPTIDASE_A1"/>
    <property type="match status" value="1"/>
</dbReference>
<dbReference type="PRINTS" id="PR00792">
    <property type="entry name" value="PEPSIN"/>
</dbReference>
<keyword evidence="4" id="KW-0732">Signal</keyword>
<gene>
    <name evidence="6" type="ORF">N0V91_006014</name>
</gene>
<feature type="signal peptide" evidence="4">
    <location>
        <begin position="1"/>
        <end position="20"/>
    </location>
</feature>
<feature type="region of interest" description="Disordered" evidence="2">
    <location>
        <begin position="675"/>
        <end position="707"/>
    </location>
</feature>
<organism evidence="6 7">
    <name type="scientific">Didymella pomorum</name>
    <dbReference type="NCBI Taxonomy" id="749634"/>
    <lineage>
        <taxon>Eukaryota</taxon>
        <taxon>Fungi</taxon>
        <taxon>Dikarya</taxon>
        <taxon>Ascomycota</taxon>
        <taxon>Pezizomycotina</taxon>
        <taxon>Dothideomycetes</taxon>
        <taxon>Pleosporomycetidae</taxon>
        <taxon>Pleosporales</taxon>
        <taxon>Pleosporineae</taxon>
        <taxon>Didymellaceae</taxon>
        <taxon>Didymella</taxon>
    </lineage>
</organism>
<dbReference type="OrthoDB" id="4074350at2759"/>
<evidence type="ECO:0000313" key="7">
    <source>
        <dbReference type="Proteomes" id="UP001140510"/>
    </source>
</evidence>
<feature type="region of interest" description="Disordered" evidence="2">
    <location>
        <begin position="606"/>
        <end position="625"/>
    </location>
</feature>
<feature type="domain" description="Peptidase A1" evidence="5">
    <location>
        <begin position="62"/>
        <end position="425"/>
    </location>
</feature>
<evidence type="ECO:0000256" key="2">
    <source>
        <dbReference type="SAM" id="MobiDB-lite"/>
    </source>
</evidence>
<sequence>MRRAFLTTLLLWTSLSLCSATYVQKNTTNTPGYTLLQGISSVPEPLTISPDQGWAGIDGSWNTFSLRVGSQQTIIRVLPSTSSQQIWVVDLEGCTGTFEDTLTNTTVTKVDEACRDSRGQLFNVTNSKSWNDNGFWDLWVGRDNFGLTGHGHYGYDTVALGIPGEEGPTVDNTTIGTLKNPNFWLGHLGLHPKPTNWSTDVSTSPPVPSYMTMLYEQGNIPGRSYGFTAGSQYHDATFLSSLTLGGYDASRYISNDLSFVFAADNERELVVELAELTANTTTQSNINLLPSSTGNITLSIDTTVAELYLPQTICNAFEEAFGLTLDNTTGLYLVDDLLHETLKAQNPSVTFGLRQSRTSDQTIQITLPYGAFDLQAQRPYRGLNDTTRYFPLRPGKDENQWALGRTFLQEAYITVDHDRSRFSVYQCDWTYGKPQEVLPIVSPDYAKLSPVAPKQPTDSSPESHTGVTVGVVVGCVFMVVFIGTAIAGYFWRRRCNAIAAQRAKEAADAEAARKGSPTDTDEPPSSPTTEKGPNVFPKAELPGQTNVYRHEMGTDEKEKDSVEILEVDNTERPVYEMMGDIPTPQEAASRQLSEKESMMVREKNINGVDPHAATETTASPRGRPAPLASLDEIAMVNTRLPTAGVSPVTPRAPRDGALLEAGDTFHQLPAYRAQQDGRSLEDLRSPISPLDAPSSTDNSRRRFSYES</sequence>
<feature type="region of interest" description="Disordered" evidence="2">
    <location>
        <begin position="508"/>
        <end position="546"/>
    </location>
</feature>
<keyword evidence="3" id="KW-1133">Transmembrane helix</keyword>
<evidence type="ECO:0000256" key="4">
    <source>
        <dbReference type="SAM" id="SignalP"/>
    </source>
</evidence>
<dbReference type="PANTHER" id="PTHR47966:SF51">
    <property type="entry name" value="BETA-SITE APP-CLEAVING ENZYME, ISOFORM A-RELATED"/>
    <property type="match status" value="1"/>
</dbReference>
<evidence type="ECO:0000313" key="6">
    <source>
        <dbReference type="EMBL" id="KAJ4404320.1"/>
    </source>
</evidence>
<evidence type="ECO:0000256" key="3">
    <source>
        <dbReference type="SAM" id="Phobius"/>
    </source>
</evidence>